<dbReference type="RefSeq" id="WP_284254813.1">
    <property type="nucleotide sequence ID" value="NZ_BAAAQO010000004.1"/>
</dbReference>
<evidence type="ECO:0000256" key="2">
    <source>
        <dbReference type="ARBA" id="ARBA00023125"/>
    </source>
</evidence>
<dbReference type="InterPro" id="IPR009057">
    <property type="entry name" value="Homeodomain-like_sf"/>
</dbReference>
<sequence>MTTTTDAERAEGTLRERKKSQTRHAIHAAAVRLVDEQGLEQATVEQICRDADISSRTFFNYFPSKAAAALGLPDTMIDEAAAAGFRAADGLLVDALCDVFAATADVQAERVRMKELISRCPELMPALTQWMAGMREQVLALAEERAADAREAQLAMTLVMAAFSSIVHDREADDGRPMAERLRERVRDLMTVRAAKLH</sequence>
<feature type="region of interest" description="Disordered" evidence="5">
    <location>
        <begin position="1"/>
        <end position="21"/>
    </location>
</feature>
<reference evidence="8" key="1">
    <citation type="journal article" date="2019" name="Int. J. Syst. Evol. Microbiol.">
        <title>The Global Catalogue of Microorganisms (GCM) 10K type strain sequencing project: providing services to taxonomists for standard genome sequencing and annotation.</title>
        <authorList>
            <consortium name="The Broad Institute Genomics Platform"/>
            <consortium name="The Broad Institute Genome Sequencing Center for Infectious Disease"/>
            <person name="Wu L."/>
            <person name="Ma J."/>
        </authorList>
    </citation>
    <scope>NUCLEOTIDE SEQUENCE [LARGE SCALE GENOMIC DNA]</scope>
    <source>
        <strain evidence="8">NBRC 108894</strain>
    </source>
</reference>
<name>A0ABQ6KCH9_9MICO</name>
<keyword evidence="1" id="KW-0805">Transcription regulation</keyword>
<evidence type="ECO:0000313" key="8">
    <source>
        <dbReference type="Proteomes" id="UP001157034"/>
    </source>
</evidence>
<evidence type="ECO:0000256" key="4">
    <source>
        <dbReference type="PROSITE-ProRule" id="PRU00335"/>
    </source>
</evidence>
<dbReference type="PANTHER" id="PTHR30055">
    <property type="entry name" value="HTH-TYPE TRANSCRIPTIONAL REGULATOR RUTR"/>
    <property type="match status" value="1"/>
</dbReference>
<proteinExistence type="predicted"/>
<comment type="caution">
    <text evidence="7">The sequence shown here is derived from an EMBL/GenBank/DDBJ whole genome shotgun (WGS) entry which is preliminary data.</text>
</comment>
<feature type="compositionally biased region" description="Basic and acidic residues" evidence="5">
    <location>
        <begin position="1"/>
        <end position="15"/>
    </location>
</feature>
<dbReference type="Pfam" id="PF00440">
    <property type="entry name" value="TetR_N"/>
    <property type="match status" value="1"/>
</dbReference>
<evidence type="ECO:0000256" key="1">
    <source>
        <dbReference type="ARBA" id="ARBA00023015"/>
    </source>
</evidence>
<accession>A0ABQ6KCH9</accession>
<keyword evidence="3" id="KW-0804">Transcription</keyword>
<evidence type="ECO:0000313" key="7">
    <source>
        <dbReference type="EMBL" id="GMA96186.1"/>
    </source>
</evidence>
<evidence type="ECO:0000256" key="3">
    <source>
        <dbReference type="ARBA" id="ARBA00023163"/>
    </source>
</evidence>
<dbReference type="EMBL" id="BSVB01000001">
    <property type="protein sequence ID" value="GMA96186.1"/>
    <property type="molecule type" value="Genomic_DNA"/>
</dbReference>
<dbReference type="InterPro" id="IPR050109">
    <property type="entry name" value="HTH-type_TetR-like_transc_reg"/>
</dbReference>
<feature type="DNA-binding region" description="H-T-H motif" evidence="4">
    <location>
        <begin position="43"/>
        <end position="62"/>
    </location>
</feature>
<dbReference type="InterPro" id="IPR001647">
    <property type="entry name" value="HTH_TetR"/>
</dbReference>
<dbReference type="Gene3D" id="1.10.357.10">
    <property type="entry name" value="Tetracycline Repressor, domain 2"/>
    <property type="match status" value="1"/>
</dbReference>
<evidence type="ECO:0000256" key="5">
    <source>
        <dbReference type="SAM" id="MobiDB-lite"/>
    </source>
</evidence>
<gene>
    <name evidence="7" type="ORF">GCM10025881_30100</name>
</gene>
<organism evidence="7 8">
    <name type="scientific">Pseudolysinimonas kribbensis</name>
    <dbReference type="NCBI Taxonomy" id="433641"/>
    <lineage>
        <taxon>Bacteria</taxon>
        <taxon>Bacillati</taxon>
        <taxon>Actinomycetota</taxon>
        <taxon>Actinomycetes</taxon>
        <taxon>Micrococcales</taxon>
        <taxon>Microbacteriaceae</taxon>
        <taxon>Pseudolysinimonas</taxon>
    </lineage>
</organism>
<keyword evidence="8" id="KW-1185">Reference proteome</keyword>
<dbReference type="PROSITE" id="PS50977">
    <property type="entry name" value="HTH_TETR_2"/>
    <property type="match status" value="1"/>
</dbReference>
<evidence type="ECO:0000259" key="6">
    <source>
        <dbReference type="PROSITE" id="PS50977"/>
    </source>
</evidence>
<dbReference type="PANTHER" id="PTHR30055:SF238">
    <property type="entry name" value="MYCOFACTOCIN BIOSYNTHESIS TRANSCRIPTIONAL REGULATOR MFTR-RELATED"/>
    <property type="match status" value="1"/>
</dbReference>
<dbReference type="SUPFAM" id="SSF46689">
    <property type="entry name" value="Homeodomain-like"/>
    <property type="match status" value="1"/>
</dbReference>
<keyword evidence="2 4" id="KW-0238">DNA-binding</keyword>
<feature type="domain" description="HTH tetR-type" evidence="6">
    <location>
        <begin position="20"/>
        <end position="80"/>
    </location>
</feature>
<protein>
    <submittedName>
        <fullName evidence="7">TetR family transcriptional regulator</fullName>
    </submittedName>
</protein>
<dbReference type="Proteomes" id="UP001157034">
    <property type="component" value="Unassembled WGS sequence"/>
</dbReference>